<organism evidence="1 2">
    <name type="scientific">Chryseobacterium gambrini</name>
    <dbReference type="NCBI Taxonomy" id="373672"/>
    <lineage>
        <taxon>Bacteria</taxon>
        <taxon>Pseudomonadati</taxon>
        <taxon>Bacteroidota</taxon>
        <taxon>Flavobacteriia</taxon>
        <taxon>Flavobacteriales</taxon>
        <taxon>Weeksellaceae</taxon>
        <taxon>Chryseobacterium group</taxon>
        <taxon>Chryseobacterium</taxon>
    </lineage>
</organism>
<evidence type="ECO:0000313" key="1">
    <source>
        <dbReference type="EMBL" id="SIT06992.1"/>
    </source>
</evidence>
<evidence type="ECO:0000313" key="2">
    <source>
        <dbReference type="Proteomes" id="UP000185781"/>
    </source>
</evidence>
<dbReference type="STRING" id="373672.SAMN05421785_10664"/>
<accession>A0A1N7P8S5</accession>
<dbReference type="EMBL" id="FTOV01000006">
    <property type="protein sequence ID" value="SIT06992.1"/>
    <property type="molecule type" value="Genomic_DNA"/>
</dbReference>
<sequence length="53" mass="6456">MMSFRKDLLKWFFSLAAKGAKDIYKDKVDNIRFQKCKNQRFFESCCDLFIDKH</sequence>
<name>A0A1N7P8S5_9FLAO</name>
<proteinExistence type="predicted"/>
<protein>
    <submittedName>
        <fullName evidence="1">Uncharacterized protein</fullName>
    </submittedName>
</protein>
<dbReference type="Proteomes" id="UP000185781">
    <property type="component" value="Unassembled WGS sequence"/>
</dbReference>
<dbReference type="AlphaFoldDB" id="A0A1N7P8S5"/>
<gene>
    <name evidence="1" type="ORF">SAMN05421785_10664</name>
</gene>
<reference evidence="1 2" key="1">
    <citation type="submission" date="2017-01" db="EMBL/GenBank/DDBJ databases">
        <authorList>
            <person name="Mah S.A."/>
            <person name="Swanson W.J."/>
            <person name="Moy G.W."/>
            <person name="Vacquier V.D."/>
        </authorList>
    </citation>
    <scope>NUCLEOTIDE SEQUENCE [LARGE SCALE GENOMIC DNA]</scope>
    <source>
        <strain evidence="1 2">DSM 18014</strain>
    </source>
</reference>